<comment type="caution">
    <text evidence="2">The sequence shown here is derived from an EMBL/GenBank/DDBJ whole genome shotgun (WGS) entry which is preliminary data.</text>
</comment>
<keyword evidence="3" id="KW-1185">Reference proteome</keyword>
<dbReference type="AlphaFoldDB" id="A0A0F8CXD1"/>
<dbReference type="EMBL" id="LBBL01000102">
    <property type="protein sequence ID" value="KKF95327.1"/>
    <property type="molecule type" value="Genomic_DNA"/>
</dbReference>
<feature type="compositionally biased region" description="Polar residues" evidence="1">
    <location>
        <begin position="504"/>
        <end position="518"/>
    </location>
</feature>
<feature type="region of interest" description="Disordered" evidence="1">
    <location>
        <begin position="455"/>
        <end position="543"/>
    </location>
</feature>
<sequence length="666" mass="72100">MVSSVSIMDVLVPKSSRTPSMSGALDLRDTDITDDIEYGSLFPNSYGTTTLNQRSTRFGKVVQVANENHRSLRAWGRKTFSRNKMPMLDRSESDDTEGSQMPTLSDVANVKLRPRLHRRKSFSGLFQAMATMMAKDTPGSGDPEAETSLPLDVTRTSTPVSEETMTFDKIPALVSTPIEYLPKTREKSECSSTFRHCIDDAVKMITGEGLGICDKSADSTDDWSSNFLRASRAYKTPLNTPTASIFEISGQSTMGYQACDGVGSSNQLITLVLPPRDEDTQCDAYHLYFSELFAFLGACPPSFSVLGIYDASHRVYYLQPPTSFDSTLKEHAVHVNEEPLALKTLPAGLRRFLSEIPTERTSSEAGSDAQKKARTTGDATSIPMASIGVETEPAMKKRLRSDITEILRLLVAHQEERINEINKKRNGPSEIEMLRDDVRKRLGKTVEAITELMGTLSPLPEKEALRSVEATTSTPPTSGPAASIDATLLDSSPPTSGKAGKPSETVSPSSRAATTAVTTPDIPPPKVSAIGASPAEEGQEVQNLAEASPCRTGMTKLSHEDGNMFIVPPSILERRCRVPCVDSDHGELDGAMQKNRGRSLSGTGPFFTGSWRHEAARADHVSPFRASRLVHGNADTDGSVVSGDSEGSLDMMAEAILIANGTLNID</sequence>
<evidence type="ECO:0000256" key="1">
    <source>
        <dbReference type="SAM" id="MobiDB-lite"/>
    </source>
</evidence>
<name>A0A0F8CXD1_CERFI</name>
<accession>A0A0F8CXD1</accession>
<feature type="region of interest" description="Disordered" evidence="1">
    <location>
        <begin position="356"/>
        <end position="377"/>
    </location>
</feature>
<protein>
    <submittedName>
        <fullName evidence="2">Uncharacterized protein</fullName>
    </submittedName>
</protein>
<proteinExistence type="predicted"/>
<dbReference type="Proteomes" id="UP000034841">
    <property type="component" value="Unassembled WGS sequence"/>
</dbReference>
<evidence type="ECO:0000313" key="2">
    <source>
        <dbReference type="EMBL" id="KKF95327.1"/>
    </source>
</evidence>
<gene>
    <name evidence="2" type="ORF">CFO_g2312</name>
</gene>
<evidence type="ECO:0000313" key="3">
    <source>
        <dbReference type="Proteomes" id="UP000034841"/>
    </source>
</evidence>
<feature type="compositionally biased region" description="Low complexity" evidence="1">
    <location>
        <begin position="470"/>
        <end position="483"/>
    </location>
</feature>
<reference evidence="2 3" key="1">
    <citation type="submission" date="2015-04" db="EMBL/GenBank/DDBJ databases">
        <title>Genome sequence of Ceratocystis platani, a major pathogen of plane trees.</title>
        <authorList>
            <person name="Belbahri L."/>
        </authorList>
    </citation>
    <scope>NUCLEOTIDE SEQUENCE [LARGE SCALE GENOMIC DNA]</scope>
    <source>
        <strain evidence="2 3">CFO</strain>
    </source>
</reference>
<organism evidence="2 3">
    <name type="scientific">Ceratocystis fimbriata f. sp. platani</name>
    <dbReference type="NCBI Taxonomy" id="88771"/>
    <lineage>
        <taxon>Eukaryota</taxon>
        <taxon>Fungi</taxon>
        <taxon>Dikarya</taxon>
        <taxon>Ascomycota</taxon>
        <taxon>Pezizomycotina</taxon>
        <taxon>Sordariomycetes</taxon>
        <taxon>Hypocreomycetidae</taxon>
        <taxon>Microascales</taxon>
        <taxon>Ceratocystidaceae</taxon>
        <taxon>Ceratocystis</taxon>
    </lineage>
</organism>